<accession>A0A9P4XF86</accession>
<comment type="caution">
    <text evidence="1">The sequence shown here is derived from an EMBL/GenBank/DDBJ whole genome shotgun (WGS) entry which is preliminary data.</text>
</comment>
<gene>
    <name evidence="1" type="ORF">CFAM422_004624</name>
</gene>
<reference evidence="1 2" key="1">
    <citation type="submission" date="2018-06" db="EMBL/GenBank/DDBJ databases">
        <title>Genome analysis of cellulolytic fungus Trichoderma lentiforme CFAM-422.</title>
        <authorList>
            <person name="Steindorff A.S."/>
            <person name="Formighieri E.F."/>
            <person name="Midorikawa G.E.O."/>
            <person name="Tamietti M.S."/>
            <person name="Ramos E.Z."/>
            <person name="Silva A.S."/>
            <person name="Bon E.P.S."/>
            <person name="Mendes T.D."/>
            <person name="Damaso M.C.T."/>
            <person name="Favaro L.C.L."/>
        </authorList>
    </citation>
    <scope>NUCLEOTIDE SEQUENCE [LARGE SCALE GENOMIC DNA]</scope>
    <source>
        <strain evidence="1 2">CFAM-422</strain>
    </source>
</reference>
<dbReference type="EMBL" id="QLNT01000007">
    <property type="protein sequence ID" value="KAF3072771.1"/>
    <property type="molecule type" value="Genomic_DNA"/>
</dbReference>
<evidence type="ECO:0000313" key="1">
    <source>
        <dbReference type="EMBL" id="KAF3072771.1"/>
    </source>
</evidence>
<dbReference type="AlphaFoldDB" id="A0A9P4XF86"/>
<proteinExistence type="predicted"/>
<name>A0A9P4XF86_9HYPO</name>
<sequence length="119" mass="13287">MAQPLPSDMPASASTCEIAWGSAFWYPSSPRQILSCEGLVWAKDLRLRWLEPTMEARLFAVLLHLHAWQLLSFAQFRQSLPGRSAAHPALASPSDWLPVFASRRESTAAVIKPEKEANE</sequence>
<evidence type="ECO:0000313" key="2">
    <source>
        <dbReference type="Proteomes" id="UP000801864"/>
    </source>
</evidence>
<keyword evidence="2" id="KW-1185">Reference proteome</keyword>
<organism evidence="1 2">
    <name type="scientific">Trichoderma lentiforme</name>
    <dbReference type="NCBI Taxonomy" id="1567552"/>
    <lineage>
        <taxon>Eukaryota</taxon>
        <taxon>Fungi</taxon>
        <taxon>Dikarya</taxon>
        <taxon>Ascomycota</taxon>
        <taxon>Pezizomycotina</taxon>
        <taxon>Sordariomycetes</taxon>
        <taxon>Hypocreomycetidae</taxon>
        <taxon>Hypocreales</taxon>
        <taxon>Hypocreaceae</taxon>
        <taxon>Trichoderma</taxon>
    </lineage>
</organism>
<dbReference type="Proteomes" id="UP000801864">
    <property type="component" value="Unassembled WGS sequence"/>
</dbReference>
<protein>
    <submittedName>
        <fullName evidence="1">Uncharacterized protein</fullName>
    </submittedName>
</protein>